<dbReference type="Proteomes" id="UP000823927">
    <property type="component" value="Unassembled WGS sequence"/>
</dbReference>
<dbReference type="InterPro" id="IPR025648">
    <property type="entry name" value="DUF4358"/>
</dbReference>
<evidence type="ECO:0000313" key="2">
    <source>
        <dbReference type="Proteomes" id="UP000823927"/>
    </source>
</evidence>
<evidence type="ECO:0000313" key="1">
    <source>
        <dbReference type="EMBL" id="HIS48763.1"/>
    </source>
</evidence>
<sequence length="159" mass="17994">MKKYLKLEYIRYALLALLLIFIIILCQGDRISNADIATVTENVLAAVGSDGMNQGNHQMIRRLYGLDPNDYEGISLYYPDTNMGAKEFLIVKMNSTDQYNTVESAMNSRVETQKGIFEGYAPEQYAMVENYELCHEGNYVLLVISEDPQAAVNAFRKSL</sequence>
<accession>A0A9D1JS26</accession>
<reference evidence="1" key="2">
    <citation type="journal article" date="2021" name="PeerJ">
        <title>Extensive microbial diversity within the chicken gut microbiome revealed by metagenomics and culture.</title>
        <authorList>
            <person name="Gilroy R."/>
            <person name="Ravi A."/>
            <person name="Getino M."/>
            <person name="Pursley I."/>
            <person name="Horton D.L."/>
            <person name="Alikhan N.F."/>
            <person name="Baker D."/>
            <person name="Gharbi K."/>
            <person name="Hall N."/>
            <person name="Watson M."/>
            <person name="Adriaenssens E.M."/>
            <person name="Foster-Nyarko E."/>
            <person name="Jarju S."/>
            <person name="Secka A."/>
            <person name="Antonio M."/>
            <person name="Oren A."/>
            <person name="Chaudhuri R.R."/>
            <person name="La Ragione R."/>
            <person name="Hildebrand F."/>
            <person name="Pallen M.J."/>
        </authorList>
    </citation>
    <scope>NUCLEOTIDE SEQUENCE</scope>
    <source>
        <strain evidence="1">CHK178-757</strain>
    </source>
</reference>
<protein>
    <submittedName>
        <fullName evidence="1">DUF4358 domain-containing protein</fullName>
    </submittedName>
</protein>
<reference evidence="1" key="1">
    <citation type="submission" date="2020-10" db="EMBL/GenBank/DDBJ databases">
        <authorList>
            <person name="Gilroy R."/>
        </authorList>
    </citation>
    <scope>NUCLEOTIDE SEQUENCE</scope>
    <source>
        <strain evidence="1">CHK178-757</strain>
    </source>
</reference>
<comment type="caution">
    <text evidence="1">The sequence shown here is derived from an EMBL/GenBank/DDBJ whole genome shotgun (WGS) entry which is preliminary data.</text>
</comment>
<dbReference type="AlphaFoldDB" id="A0A9D1JS26"/>
<dbReference type="Pfam" id="PF14270">
    <property type="entry name" value="DUF4358"/>
    <property type="match status" value="1"/>
</dbReference>
<proteinExistence type="predicted"/>
<dbReference type="EMBL" id="DVIT01000062">
    <property type="protein sequence ID" value="HIS48763.1"/>
    <property type="molecule type" value="Genomic_DNA"/>
</dbReference>
<organism evidence="1 2">
    <name type="scientific">Candidatus Scybalocola faecigallinarum</name>
    <dbReference type="NCBI Taxonomy" id="2840941"/>
    <lineage>
        <taxon>Bacteria</taxon>
        <taxon>Bacillati</taxon>
        <taxon>Bacillota</taxon>
        <taxon>Clostridia</taxon>
        <taxon>Lachnospirales</taxon>
        <taxon>Lachnospiraceae</taxon>
        <taxon>Lachnospiraceae incertae sedis</taxon>
        <taxon>Candidatus Scybalocola (ex Gilroy et al. 2021)</taxon>
    </lineage>
</organism>
<gene>
    <name evidence="1" type="ORF">IAB46_14675</name>
</gene>
<name>A0A9D1JS26_9FIRM</name>